<dbReference type="Pfam" id="PF00067">
    <property type="entry name" value="p450"/>
    <property type="match status" value="1"/>
</dbReference>
<keyword evidence="7 15" id="KW-0479">Metal-binding</keyword>
<dbReference type="PRINTS" id="PR00463">
    <property type="entry name" value="EP450I"/>
</dbReference>
<dbReference type="PANTHER" id="PTHR24292:SF54">
    <property type="entry name" value="CYP9F3-RELATED"/>
    <property type="match status" value="1"/>
</dbReference>
<dbReference type="GO" id="GO:0005506">
    <property type="term" value="F:iron ion binding"/>
    <property type="evidence" value="ECO:0007669"/>
    <property type="project" value="InterPro"/>
</dbReference>
<dbReference type="InterPro" id="IPR036396">
    <property type="entry name" value="Cyt_P450_sf"/>
</dbReference>
<evidence type="ECO:0000256" key="4">
    <source>
        <dbReference type="ARBA" id="ARBA00010617"/>
    </source>
</evidence>
<dbReference type="SUPFAM" id="SSF48264">
    <property type="entry name" value="Cytochrome P450"/>
    <property type="match status" value="1"/>
</dbReference>
<keyword evidence="9" id="KW-0492">Microsome</keyword>
<comment type="catalytic activity">
    <reaction evidence="14">
        <text>an organic molecule + reduced [NADPH--hemoprotein reductase] + O2 = an alcohol + oxidized [NADPH--hemoprotein reductase] + H2O + H(+)</text>
        <dbReference type="Rhea" id="RHEA:17149"/>
        <dbReference type="Rhea" id="RHEA-COMP:11964"/>
        <dbReference type="Rhea" id="RHEA-COMP:11965"/>
        <dbReference type="ChEBI" id="CHEBI:15377"/>
        <dbReference type="ChEBI" id="CHEBI:15378"/>
        <dbReference type="ChEBI" id="CHEBI:15379"/>
        <dbReference type="ChEBI" id="CHEBI:30879"/>
        <dbReference type="ChEBI" id="CHEBI:57618"/>
        <dbReference type="ChEBI" id="CHEBI:58210"/>
        <dbReference type="ChEBI" id="CHEBI:142491"/>
        <dbReference type="EC" id="1.14.14.1"/>
    </reaction>
</comment>
<evidence type="ECO:0000256" key="12">
    <source>
        <dbReference type="ARBA" id="ARBA00023033"/>
    </source>
</evidence>
<keyword evidence="12 16" id="KW-0503">Monooxygenase</keyword>
<evidence type="ECO:0000256" key="9">
    <source>
        <dbReference type="ARBA" id="ARBA00022848"/>
    </source>
</evidence>
<dbReference type="EC" id="1.14.14.1" evidence="5"/>
<comment type="subcellular location">
    <subcellularLocation>
        <location evidence="3">Endoplasmic reticulum membrane</location>
        <topology evidence="3">Peripheral membrane protein</topology>
    </subcellularLocation>
    <subcellularLocation>
        <location evidence="2">Microsome membrane</location>
        <topology evidence="2">Peripheral membrane protein</topology>
    </subcellularLocation>
</comment>
<dbReference type="CDD" id="cd11056">
    <property type="entry name" value="CYP6-like"/>
    <property type="match status" value="1"/>
</dbReference>
<evidence type="ECO:0000256" key="10">
    <source>
        <dbReference type="ARBA" id="ARBA00023002"/>
    </source>
</evidence>
<organism evidence="17">
    <name type="scientific">Cnaphalocrocis medinalis</name>
    <name type="common">Rice leaffolder moth</name>
    <dbReference type="NCBI Taxonomy" id="437488"/>
    <lineage>
        <taxon>Eukaryota</taxon>
        <taxon>Metazoa</taxon>
        <taxon>Ecdysozoa</taxon>
        <taxon>Arthropoda</taxon>
        <taxon>Hexapoda</taxon>
        <taxon>Insecta</taxon>
        <taxon>Pterygota</taxon>
        <taxon>Neoptera</taxon>
        <taxon>Endopterygota</taxon>
        <taxon>Lepidoptera</taxon>
        <taxon>Glossata</taxon>
        <taxon>Ditrysia</taxon>
        <taxon>Pyraloidea</taxon>
        <taxon>Crambidae</taxon>
        <taxon>Pyraustinae</taxon>
        <taxon>Cnaphalocrocis</taxon>
    </lineage>
</organism>
<dbReference type="InterPro" id="IPR017972">
    <property type="entry name" value="Cyt_P450_CS"/>
</dbReference>
<dbReference type="Gene3D" id="1.10.630.10">
    <property type="entry name" value="Cytochrome P450"/>
    <property type="match status" value="1"/>
</dbReference>
<accession>A0A0C5CGW0</accession>
<evidence type="ECO:0000256" key="13">
    <source>
        <dbReference type="ARBA" id="ARBA00023136"/>
    </source>
</evidence>
<dbReference type="GO" id="GO:0005789">
    <property type="term" value="C:endoplasmic reticulum membrane"/>
    <property type="evidence" value="ECO:0007669"/>
    <property type="project" value="UniProtKB-SubCell"/>
</dbReference>
<name>A0A0C5CGW0_CNAME</name>
<dbReference type="InterPro" id="IPR050476">
    <property type="entry name" value="Insect_CytP450_Detox"/>
</dbReference>
<evidence type="ECO:0000256" key="8">
    <source>
        <dbReference type="ARBA" id="ARBA00022824"/>
    </source>
</evidence>
<keyword evidence="8" id="KW-0256">Endoplasmic reticulum</keyword>
<evidence type="ECO:0000256" key="3">
    <source>
        <dbReference type="ARBA" id="ARBA00004406"/>
    </source>
</evidence>
<comment type="similarity">
    <text evidence="4 16">Belongs to the cytochrome P450 family.</text>
</comment>
<evidence type="ECO:0000256" key="1">
    <source>
        <dbReference type="ARBA" id="ARBA00001971"/>
    </source>
</evidence>
<dbReference type="FunFam" id="1.10.630.10:FF:000042">
    <property type="entry name" value="Cytochrome P450"/>
    <property type="match status" value="1"/>
</dbReference>
<keyword evidence="13" id="KW-0472">Membrane</keyword>
<dbReference type="PANTHER" id="PTHR24292">
    <property type="entry name" value="CYTOCHROME P450"/>
    <property type="match status" value="1"/>
</dbReference>
<dbReference type="GO" id="GO:0020037">
    <property type="term" value="F:heme binding"/>
    <property type="evidence" value="ECO:0007669"/>
    <property type="project" value="InterPro"/>
</dbReference>
<evidence type="ECO:0000256" key="15">
    <source>
        <dbReference type="PIRSR" id="PIRSR602401-1"/>
    </source>
</evidence>
<keyword evidence="11 15" id="KW-0408">Iron</keyword>
<evidence type="ECO:0000256" key="6">
    <source>
        <dbReference type="ARBA" id="ARBA00022617"/>
    </source>
</evidence>
<dbReference type="InterPro" id="IPR001128">
    <property type="entry name" value="Cyt_P450"/>
</dbReference>
<proteinExistence type="evidence at transcript level"/>
<dbReference type="PROSITE" id="PS00086">
    <property type="entry name" value="CYTOCHROME_P450"/>
    <property type="match status" value="1"/>
</dbReference>
<evidence type="ECO:0000256" key="2">
    <source>
        <dbReference type="ARBA" id="ARBA00004174"/>
    </source>
</evidence>
<evidence type="ECO:0000256" key="14">
    <source>
        <dbReference type="ARBA" id="ARBA00047827"/>
    </source>
</evidence>
<sequence length="532" mass="62358">MFFYIWLVTIFAALWLYFKDAYSRFTRYGVKQLRPPPPLGNMGRILFRMEHLADHLQELYNAFPEERFVGRFEFTNPMVIVRDIEMVKRITIKDFEYFLDHRTIVDERSDPFFGRNLFSLKGQEWKDMRSTLSPAFTSSKMRVMVPFMMEAGTQMIEELKRQMRDGKVDHLDIDCKDLTCRYANDVIASCAFGIKVNSQFEVDNEFFMMGKETVSSFNFNQMIKFFVLSNFPNVASRLKIQLFTEETKIFFKSLVSKTMKDREINNIIRPDMIHLLMEAKKGRLLHDEKTIKDTDAGFATVEESVIGKKKIDRVWSDEDLIAQAILFFIAGFEGISAAMCFTLHELAVNPEAQDKLVQEIRENDMKNGGKFDYTSIQNMKYMDMVVSEVLRLWPAAIALDRTCNKDYNLGKVNSKATEDFYIRKGEVIMIPVWAIHHDPKFYPNPTKFDPERFSDENKHKIHPLSYMPFGFGPRNCIGSRFALCEVKVMLYQLLQHMEVVPNEKTRIPARLSTENFNLRMHGGHWLRLKLRK</sequence>
<protein>
    <recommendedName>
        <fullName evidence="5">unspecific monooxygenase</fullName>
        <ecNumber evidence="5">1.14.14.1</ecNumber>
    </recommendedName>
</protein>
<dbReference type="EMBL" id="KP001132">
    <property type="protein sequence ID" value="AJN91177.1"/>
    <property type="molecule type" value="mRNA"/>
</dbReference>
<keyword evidence="10 16" id="KW-0560">Oxidoreductase</keyword>
<evidence type="ECO:0000256" key="11">
    <source>
        <dbReference type="ARBA" id="ARBA00023004"/>
    </source>
</evidence>
<keyword evidence="6 15" id="KW-0349">Heme</keyword>
<dbReference type="InterPro" id="IPR002401">
    <property type="entry name" value="Cyt_P450_E_grp-I"/>
</dbReference>
<reference evidence="17" key="1">
    <citation type="submission" date="2014-10" db="EMBL/GenBank/DDBJ databases">
        <title>Identification of cytochrome P450 monooxygenase genes in the rice leaffolder, Cnaphalocrocis medinalis.</title>
        <authorList>
            <person name="Liu S."/>
        </authorList>
    </citation>
    <scope>NUCLEOTIDE SEQUENCE</scope>
    <source>
        <strain evidence="17">HF</strain>
    </source>
</reference>
<evidence type="ECO:0000256" key="7">
    <source>
        <dbReference type="ARBA" id="ARBA00022723"/>
    </source>
</evidence>
<dbReference type="PRINTS" id="PR00385">
    <property type="entry name" value="P450"/>
</dbReference>
<dbReference type="AlphaFoldDB" id="A0A0C5CGW0"/>
<evidence type="ECO:0000256" key="16">
    <source>
        <dbReference type="RuleBase" id="RU000461"/>
    </source>
</evidence>
<evidence type="ECO:0000313" key="17">
    <source>
        <dbReference type="EMBL" id="AJN91177.1"/>
    </source>
</evidence>
<dbReference type="GO" id="GO:0016712">
    <property type="term" value="F:oxidoreductase activity, acting on paired donors, with incorporation or reduction of molecular oxygen, reduced flavin or flavoprotein as one donor, and incorporation of one atom of oxygen"/>
    <property type="evidence" value="ECO:0007669"/>
    <property type="project" value="UniProtKB-EC"/>
</dbReference>
<comment type="cofactor">
    <cofactor evidence="1 15">
        <name>heme</name>
        <dbReference type="ChEBI" id="CHEBI:30413"/>
    </cofactor>
</comment>
<evidence type="ECO:0000256" key="5">
    <source>
        <dbReference type="ARBA" id="ARBA00012109"/>
    </source>
</evidence>
<feature type="binding site" description="axial binding residue" evidence="15">
    <location>
        <position position="476"/>
    </location>
    <ligand>
        <name>heme</name>
        <dbReference type="ChEBI" id="CHEBI:30413"/>
    </ligand>
    <ligandPart>
        <name>Fe</name>
        <dbReference type="ChEBI" id="CHEBI:18248"/>
    </ligandPart>
</feature>